<evidence type="ECO:0000259" key="2">
    <source>
        <dbReference type="Pfam" id="PF13193"/>
    </source>
</evidence>
<protein>
    <submittedName>
        <fullName evidence="3">Class I adenylate-forming enzyme family protein</fullName>
    </submittedName>
</protein>
<dbReference type="RefSeq" id="WP_377932644.1">
    <property type="nucleotide sequence ID" value="NZ_JBHUMF010000008.1"/>
</dbReference>
<organism evidence="3 4">
    <name type="scientific">Bacillus seohaeanensis</name>
    <dbReference type="NCBI Taxonomy" id="284580"/>
    <lineage>
        <taxon>Bacteria</taxon>
        <taxon>Bacillati</taxon>
        <taxon>Bacillota</taxon>
        <taxon>Bacilli</taxon>
        <taxon>Bacillales</taxon>
        <taxon>Bacillaceae</taxon>
        <taxon>Bacillus</taxon>
    </lineage>
</organism>
<dbReference type="InterPro" id="IPR000873">
    <property type="entry name" value="AMP-dep_synth/lig_dom"/>
</dbReference>
<reference evidence="4" key="1">
    <citation type="journal article" date="2019" name="Int. J. Syst. Evol. Microbiol.">
        <title>The Global Catalogue of Microorganisms (GCM) 10K type strain sequencing project: providing services to taxonomists for standard genome sequencing and annotation.</title>
        <authorList>
            <consortium name="The Broad Institute Genomics Platform"/>
            <consortium name="The Broad Institute Genome Sequencing Center for Infectious Disease"/>
            <person name="Wu L."/>
            <person name="Ma J."/>
        </authorList>
    </citation>
    <scope>NUCLEOTIDE SEQUENCE [LARGE SCALE GENOMIC DNA]</scope>
    <source>
        <strain evidence="4">KCTC 3913</strain>
    </source>
</reference>
<evidence type="ECO:0000259" key="1">
    <source>
        <dbReference type="Pfam" id="PF00501"/>
    </source>
</evidence>
<name>A0ABW5RM28_9BACI</name>
<dbReference type="PANTHER" id="PTHR43767">
    <property type="entry name" value="LONG-CHAIN-FATTY-ACID--COA LIGASE"/>
    <property type="match status" value="1"/>
</dbReference>
<accession>A0ABW5RM28</accession>
<evidence type="ECO:0000313" key="3">
    <source>
        <dbReference type="EMBL" id="MFD2679753.1"/>
    </source>
</evidence>
<dbReference type="Pfam" id="PF13193">
    <property type="entry name" value="AMP-binding_C"/>
    <property type="match status" value="1"/>
</dbReference>
<dbReference type="PANTHER" id="PTHR43767:SF1">
    <property type="entry name" value="NONRIBOSOMAL PEPTIDE SYNTHASE PES1 (EUROFUNG)-RELATED"/>
    <property type="match status" value="1"/>
</dbReference>
<gene>
    <name evidence="3" type="ORF">ACFSUL_03200</name>
</gene>
<feature type="domain" description="AMP-binding enzyme C-terminal" evidence="2">
    <location>
        <begin position="430"/>
        <end position="505"/>
    </location>
</feature>
<dbReference type="Proteomes" id="UP001597506">
    <property type="component" value="Unassembled WGS sequence"/>
</dbReference>
<dbReference type="InterPro" id="IPR045851">
    <property type="entry name" value="AMP-bd_C_sf"/>
</dbReference>
<dbReference type="PROSITE" id="PS00455">
    <property type="entry name" value="AMP_BINDING"/>
    <property type="match status" value="1"/>
</dbReference>
<evidence type="ECO:0000313" key="4">
    <source>
        <dbReference type="Proteomes" id="UP001597506"/>
    </source>
</evidence>
<dbReference type="Pfam" id="PF00501">
    <property type="entry name" value="AMP-binding"/>
    <property type="match status" value="1"/>
</dbReference>
<proteinExistence type="predicted"/>
<dbReference type="EMBL" id="JBHUMF010000008">
    <property type="protein sequence ID" value="MFD2679753.1"/>
    <property type="molecule type" value="Genomic_DNA"/>
</dbReference>
<dbReference type="Gene3D" id="3.40.50.12780">
    <property type="entry name" value="N-terminal domain of ligase-like"/>
    <property type="match status" value="1"/>
</dbReference>
<dbReference type="InterPro" id="IPR042099">
    <property type="entry name" value="ANL_N_sf"/>
</dbReference>
<dbReference type="SUPFAM" id="SSF56801">
    <property type="entry name" value="Acetyl-CoA synthetase-like"/>
    <property type="match status" value="1"/>
</dbReference>
<keyword evidence="4" id="KW-1185">Reference proteome</keyword>
<comment type="caution">
    <text evidence="3">The sequence shown here is derived from an EMBL/GenBank/DDBJ whole genome shotgun (WGS) entry which is preliminary data.</text>
</comment>
<sequence length="520" mass="58469">MTDIIGNRTIPLLLQEMTSLHPQKTFVVFEDKEEMSYSLTYEEFTDKVCRLANAFQTRGIKKGDKILLHLPNSMDFMISWFAITSLGAIMVPTNILSTEDEIAYLFEHSESKLVITEDEYVYKFASFYDQINGLFLSRSNGQSEHGVCLQRIIEQTEPLSQFPNVSSNDIASILYTSGTTSKPKGVLITHANYLFAGEVMSKTLRISPDDRVLVVLPIFHGNGQYYLSMPALTAGASIAITEGFSASNYFKQAKRLQATVGSLFAAPLKMILKKPYDPTDAKNGLRLIIFAQSITNDQLHTFKDRYRVPLRQLYGMTETVGTPLINSLDGHYNNESIGRPILGYSVKLVDENNHEVPDGEEGQITVSGIPGRTIMKGYFNNEEATNSTIKDGWLHTGDIARKNRDDGYFYFVDRKKDMIKRSGENVAASEVEDIINEHEAVFESAIVGVPDEIKDESIHAFVILKDGYKPSSREIIDFCKTKLAKFKVPSAVHFMEEFPRTSVGKIQKHQLKKFIPTRGT</sequence>
<dbReference type="Gene3D" id="3.30.300.30">
    <property type="match status" value="1"/>
</dbReference>
<feature type="domain" description="AMP-dependent synthetase/ligase" evidence="1">
    <location>
        <begin position="20"/>
        <end position="379"/>
    </location>
</feature>
<dbReference type="InterPro" id="IPR020845">
    <property type="entry name" value="AMP-binding_CS"/>
</dbReference>
<dbReference type="InterPro" id="IPR025110">
    <property type="entry name" value="AMP-bd_C"/>
</dbReference>
<dbReference type="InterPro" id="IPR050237">
    <property type="entry name" value="ATP-dep_AMP-bd_enzyme"/>
</dbReference>